<dbReference type="PROSITE" id="PS50075">
    <property type="entry name" value="CARRIER"/>
    <property type="match status" value="4"/>
</dbReference>
<feature type="region of interest" description="Disordered" evidence="4">
    <location>
        <begin position="1"/>
        <end position="23"/>
    </location>
</feature>
<feature type="domain" description="Carrier" evidence="5">
    <location>
        <begin position="1094"/>
        <end position="1172"/>
    </location>
</feature>
<dbReference type="PANTHER" id="PTHR45527">
    <property type="entry name" value="NONRIBOSOMAL PEPTIDE SYNTHETASE"/>
    <property type="match status" value="1"/>
</dbReference>
<keyword evidence="2" id="KW-0597">Phosphoprotein</keyword>
<evidence type="ECO:0000256" key="3">
    <source>
        <dbReference type="ARBA" id="ARBA00022598"/>
    </source>
</evidence>
<dbReference type="Gene3D" id="3.30.559.10">
    <property type="entry name" value="Chloramphenicol acetyltransferase-like domain"/>
    <property type="match status" value="5"/>
</dbReference>
<dbReference type="EMBL" id="QJNS01000060">
    <property type="protein sequence ID" value="RYO90200.1"/>
    <property type="molecule type" value="Genomic_DNA"/>
</dbReference>
<dbReference type="PROSITE" id="PS00455">
    <property type="entry name" value="AMP_BINDING"/>
    <property type="match status" value="4"/>
</dbReference>
<reference evidence="6 7" key="1">
    <citation type="submission" date="2018-06" db="EMBL/GenBank/DDBJ databases">
        <title>Complete Genomes of Monosporascus.</title>
        <authorList>
            <person name="Robinson A.J."/>
            <person name="Natvig D.O."/>
        </authorList>
    </citation>
    <scope>NUCLEOTIDE SEQUENCE [LARGE SCALE GENOMIC DNA]</scope>
    <source>
        <strain evidence="6 7">CBS 609.92</strain>
    </source>
</reference>
<dbReference type="CDD" id="cd05918">
    <property type="entry name" value="A_NRPS_SidN3_like"/>
    <property type="match status" value="4"/>
</dbReference>
<keyword evidence="7" id="KW-1185">Reference proteome</keyword>
<dbReference type="InterPro" id="IPR036736">
    <property type="entry name" value="ACP-like_sf"/>
</dbReference>
<dbReference type="Pfam" id="PF00501">
    <property type="entry name" value="AMP-binding"/>
    <property type="match status" value="4"/>
</dbReference>
<keyword evidence="1" id="KW-0596">Phosphopantetheine</keyword>
<organism evidence="6 7">
    <name type="scientific">Monosporascus cannonballus</name>
    <dbReference type="NCBI Taxonomy" id="155416"/>
    <lineage>
        <taxon>Eukaryota</taxon>
        <taxon>Fungi</taxon>
        <taxon>Dikarya</taxon>
        <taxon>Ascomycota</taxon>
        <taxon>Pezizomycotina</taxon>
        <taxon>Sordariomycetes</taxon>
        <taxon>Xylariomycetidae</taxon>
        <taxon>Xylariales</taxon>
        <taxon>Xylariales incertae sedis</taxon>
        <taxon>Monosporascus</taxon>
    </lineage>
</organism>
<proteinExistence type="predicted"/>
<dbReference type="PANTHER" id="PTHR45527:SF16">
    <property type="entry name" value="NONRIBOSOMAL PEPTIDE SYNTHASE ATNA-RELATED"/>
    <property type="match status" value="1"/>
</dbReference>
<evidence type="ECO:0000256" key="1">
    <source>
        <dbReference type="ARBA" id="ARBA00022450"/>
    </source>
</evidence>
<name>A0ABY0HCU9_9PEZI</name>
<dbReference type="Gene3D" id="3.30.559.30">
    <property type="entry name" value="Nonribosomal peptide synthetase, condensation domain"/>
    <property type="match status" value="4"/>
</dbReference>
<dbReference type="Proteomes" id="UP000294003">
    <property type="component" value="Unassembled WGS sequence"/>
</dbReference>
<gene>
    <name evidence="6" type="ORF">DL762_002809</name>
</gene>
<sequence>MSSSSDSPLNFDSPPSGGSSQTAFTSTATTCLSALQTGLFATSISQPGTWIGSHVFPLPTSIDLPRFKFAWSTVVQQNEILRSRIVWDDGEPGVAGSGTEGMRLRVLDEEEIQWEERLMEGEDALAIVIRQLRARKMGFGQKLSAFTILRVRDGPVYFIWTMHHAIYDNSHLFVLDDVLRLYHHQTSLPARPSFTKAFLDKRIAQVDYAAASAFWTQELIGCEDVAIFPSLSKRFPSHPQTRIETPFPFPAPRRTIVADATNSTLIRAAWAIVIAKHTATNDVVFGCTVAGRYDEETKGAVGPTFATVPVRVRLDDGERKTLAQHLEELQIASANAREHEQVGLQFIQDLNPSAKRAASFQNLLVVQPKNHPTPAPVSDTTINPSYQRNDKLEFIKTHLDLTQTYGLVMEVTPSSSGNWLLVAKYDDRLLSATDVKRICCHFSKAIREVFREEKRDAKLKEIDLFTEMDLEVIRELVSESCVDDDVPDNENPTLLHQEFERRARLHPESVAVDAWDLSLTYAQLDDQSTNLAQHIYHNHLHETASANHTSSIIPICFSKSAYAIVAMLAVLKIGRAYLPIDVGWPSERIKAILESVGGSEGKMLDLVLCDDEQKARFEREVLLRQSPRAEVLAVEKDLLQNLRSTSRLQTPTSYFPSVSSSNLAYMIFTSGSTGLPKGIAISHKACATNFRSRLSLLQCYTSTTRVLQFSSFAFDVSVFDIFGTLSAGGCIVIPHESYRINPSQLSRFMTETRVNWASLSPTFVECLNPADVPTLETLILGGELLTREIIMRWKCLEPARMNVRLGNELGPSEICVACVGNYDVGFETDPRDLGRPVGGNKLFLVDKDNSSKLVPVGCVGELVVCGESVMDGYFDDPMKTEEVFVDLPEECTAWLSKAEHRKVFRTGDLFFLNEKGHLMYVGRKDRQLKLRGFRMEAGEIEGCVKLEDGVKGAVVELMTLQEDGKVNNADNCQELVAFFSFKDTPLFTEKYDGYEFSASEASIISPSSNPQIPILIRRIKSRVKDTLPHYMAPSLYVPISHIPMTGSGKQDRNQLRSLLNRAGLQLFQELHGFSHIDSSSAERGDDSHITADETPLSPIEHELKVLWTKVLGFSRKDDIGHDSDFFHLGGNSIKAIQLSALADKTGLENLDVVGIYESPTLREMAALCSITTETDSLKGRPWNDMEDDILDGMSPIRRSGRLGSMNENNTNDPIKQRICATLGLDLIDIEDVYPCTPLQEGLLAISIREPGTYVVARVWRLGCEIDINAFRDAWELVIEKNEILRTRIAEDEERFWQVVVAHSRMRGMRQVIEERGIRELDLSAENKESVRRLDHYESQGSRRLSFFEILNDQTTGERYFKWTIHHAVYDAWVLSMVWAQVRHNYQMLTMQQSPAPQERPRISFAHFVRSTYQSDLPSHSKSFWQTYLSTSEPWPTLPTVSKVINSIPQTDSGISRYFDFDIHTIPGVTEASLIRAAWAWVQSLYLGVDDVVFGATMSGRSAPGASNVVGPTITTVPVRVIVSPSMQIKEFLGTVQKEANAMMRHEHTGLSKIRALSDSAGWACDFGNILVVQDNRSQTGLAWNGVEAVSADTDIRHSIPLVLECVLEDGGLRIHAIFSSKFLLLEEVEFLLAHLGKAVQSLSREALSQASWSEQRVLGDIEFFSKMDEAWIKDRNQEAKPSVNRLIHEVFSESAEQCGTKTAIDAWDMHFTYKELNHASDIVAKKLIRDYKVGPGVLVAISFEKSGWTVLAMLSIWKAGCGFVPLDLSHPRSRLEDIISSTQAEIALCSAPRIEQLKGLMAGAVLALNRESLREMKDSVGMMEENVGLSSSPPSQTVTPRDICYVLFTSGSTGRPKGVVLEHASVCTSLLGHADSMRVDSSSRVLQCAAYTFDTSIGEIFTALLVGATLCVPSEEQRMNSLAEFINEKSVNWLWLTPTVAGFLDPHAVPGVKSMVIGGEPASTKLFQAWIENGTSLVYGYGPTEASITVTLDVNITVDTDPAKIGMPICASTWVVDPREHSRLLPVGCVGELVVSGPTVGRGYLDARKAAMAFGEIPDTWEGLVRPGDRKTSQRERFYKTGDLVRYDVTGNIVFVGRKDDQVKFHGQRIELSEITNRMDEILGNRCSSIVEKIEISNPAPNGGDAETLLVAFFTLPGSEQGEDNGESQEHGKLGLLRRPSPANTQVINDIETKLQTLLPRYMIPSLFVPLRFIPVTTTGKVDRNRLKKEALQAINDSGRGDFMPEKDRLKEQPRNDLEKQLQEIWCPILGLPACRIGIRDSFLRLGGDSLKAITLVYAARRAGLHVSVADIFLHPVLSELAEFVRDSRATLVRDQDAGAARTQEERKKISALSILNDDIDAIKSHASDQCGITLDDVEDIYPCTAMQVGMVVASSMINREEGDQAASLYVLRRRIIFESPSAAMNFSAAWEVVRRRTPILRTRIIQYQSTFYQVVVKSDAAPISHPPGSVTDFYGRHLADLKMGPDNECEISLHHSIYDAVLLPRLLEDIRREYVQFRSGSTTSPSQSPRMIPFRDFIQYLQSCDEQAASSFWARYLAPMGSRDSKTAQGIFPSTSQQLTGTNTNEISRYFTGDKIENKTHFGITLANVINSAWAIVVARHTGVEEVMFGNTLSGRDMILETVHGGSDEGLVEGPTLTTVPLRFQVGGDKSVTELLHEAQRDAVEVRRHQHLGMAKIAKAGNSKFRTLLVVQTPADTVSSDEDVVSAALQNLPGIRGVSECRIAKQEYPLVLECLVNTTELTGVRAYYDEQAIERSNVVHLLAHFEKAIRALVTQSKQHLKTGDIDLVTDTDLSTLREWNAKPQERSQRTLLDLFLDRAKSNPERDALHSTGITFSYAELDRYSSHAARHISERMGDFRQDAQTPFTIAVCYEKSVWAVVSILAIMKIGAAYVPLDPSSPDSRLAMILDDVKSSTIVCSPKQARRFSARAANSNIILFDGKIHEQTYREDGGNSYNAKSSITAESLAYILFTSGSTGRPKGVLVPHSAICTSILAFSPIVKLSRDSRVLQFSSFGFDASVGEIFATLSAGGCICLPNDEERLANVSKFMNESRVNWAFLTPVTLRIITPDDVPLLRVLVVGGEPLPPSLFKTWAARQESLQLMEAYGPTECCVFSTINTTVTPDTHPQDIGLPLGGATWIVDPHDYHKLNPLGCVGELVISGNTIAAGYYNLPATSTSGFTERTPKWASLFPEHAMRRIYRTGDLARFKADGSIHYVGRKDNQVSLRGMRMELGEIEYHLARSAAGDKAAPIVVMTTIPNQGEQKTEKPALACFFVAELDGKIRPEPLRMTKQRKRTVQSIVSYLEGKVPLYMIPTMFIPLPCFPENTSGKVERKVLVEDILGEFDKDDFQHYTVSTTTQAPDTTRPTTVNEQTLQKIWSQLLGVDVNIIKQDDSFFRLGGDSVDMIRMVTMLRQKGLHLSPVEAMADPKLSSVASKVTLISKENATIDLSRTTPFSLLRRQLGAFGVERQAASAAKQCRVAQEMIEDIYPCTALQEGLLSVSEIIPGSYFYRQAWSLDSDIDTDRFVAAYRGLCKAHPILRTRVIRGDDGKSYQVVLRDDVQISFDDGDEVDAHMTAISGGSRTLNGKPLHSVAIHAPTTASGSKCPKKILRIIHHALYDAWSLANLDAELAERYAAAQSFASPEIPSYTRFIEYITKEDSTSADEYWKHYLDGARQTCWPSVPHSHQPRTTARIQRTFGLEWNKFSTNIQDHTKATVARLAWAILLGKYSNDIDVSFGVALSGRDAPIEGIEGMTGPTNATVPVRYQLLASNSHSPSIADALELAQSQMAEMNRFQHHGLQNIMCISPETRQVCNFRSLLVVQPAQRLQQWADSRSKILQEIPAETSALVHPYPLVIELCFQNQSDGGEIWVHYDEHLLSGPQADLIVRQLHMTLQALISSDPSTSIDAVDLNDQISLGLMKRFHDETCKAPAERDIVSLMGDQRVLNPEAPAISAWDGKMTYADLDTTSSILSAYLRDTLGLKPGNIVATCFEKSVWAIVAMLAIMKAGSAYAPIDPSAPGSYKRLMLDQIAAQGYSDLLLVSEEQSESIRHLAHPGAQLLAITKSMVANLPQSSCATNMASPSSAAYVLFTSGSTGVPKGVVMEHRSACTSILAHGAACKFNPSTRALQFAAFTFDASIMEIWTTLAFGGCICMPSESQRVDSLEQYMTDARVNWAFLTPTVSGLIRKERVGTLRTLVLGGEALTLGNIQKWTAVHQSGNKDVLELMNGYGPTECCVFTCVNTEITPATEPQDIGRAVGVSAWIVNPNDYNRLMPLTCPGELVIIGLALAREYLGDPAKTKQAFVYPQWSRSLLGAETRAYRTGDLASCGVDGRIRIVGRIDAQIKLHGVRIETGEIENALLSCACAMTSQIEVVVDKLAPSTPGDEGHEAPSIVAFLKFGSSSSIPVDIASFARELSSRMAARVPTYMIPSHFITVSRFPTTTAGKVDRKALCKFVQDPGNSPSIVIHRTSSLRKNGTSASGQDIQDSDRLESAYEILLRDLWAEVLRIENADLIGRQDDFFALGGESIRAIRLVATARERHNICLTVNGIFRHPMLADMAGQMSEIVEEVVEDQPFDLLIDDD</sequence>
<evidence type="ECO:0000256" key="4">
    <source>
        <dbReference type="SAM" id="MobiDB-lite"/>
    </source>
</evidence>
<comment type="caution">
    <text evidence="6">The sequence shown here is derived from an EMBL/GenBank/DDBJ whole genome shotgun (WGS) entry which is preliminary data.</text>
</comment>
<dbReference type="InterPro" id="IPR045851">
    <property type="entry name" value="AMP-bd_C_sf"/>
</dbReference>
<feature type="region of interest" description="Disordered" evidence="4">
    <location>
        <begin position="2160"/>
        <end position="2180"/>
    </location>
</feature>
<dbReference type="SUPFAM" id="SSF56801">
    <property type="entry name" value="Acetyl-CoA synthetase-like"/>
    <property type="match status" value="4"/>
</dbReference>
<dbReference type="CDD" id="cd19545">
    <property type="entry name" value="FUM14_C_NRPS-like"/>
    <property type="match status" value="3"/>
</dbReference>
<dbReference type="SUPFAM" id="SSF52777">
    <property type="entry name" value="CoA-dependent acyltransferases"/>
    <property type="match status" value="8"/>
</dbReference>
<dbReference type="SMART" id="SM00823">
    <property type="entry name" value="PKS_PP"/>
    <property type="match status" value="3"/>
</dbReference>
<dbReference type="InterPro" id="IPR023213">
    <property type="entry name" value="CAT-like_dom_sf"/>
</dbReference>
<dbReference type="Gene3D" id="3.40.50.12780">
    <property type="entry name" value="N-terminal domain of ligase-like"/>
    <property type="match status" value="3"/>
</dbReference>
<dbReference type="InterPro" id="IPR000873">
    <property type="entry name" value="AMP-dep_synth/lig_dom"/>
</dbReference>
<dbReference type="PROSITE" id="PS00012">
    <property type="entry name" value="PHOSPHOPANTETHEINE"/>
    <property type="match status" value="3"/>
</dbReference>
<feature type="domain" description="Carrier" evidence="5">
    <location>
        <begin position="4519"/>
        <end position="4594"/>
    </location>
</feature>
<dbReference type="InterPro" id="IPR010071">
    <property type="entry name" value="AA_adenyl_dom"/>
</dbReference>
<dbReference type="NCBIfam" id="NF003417">
    <property type="entry name" value="PRK04813.1"/>
    <property type="match status" value="4"/>
</dbReference>
<dbReference type="Gene3D" id="2.30.38.10">
    <property type="entry name" value="Luciferase, Domain 3"/>
    <property type="match status" value="1"/>
</dbReference>
<dbReference type="SUPFAM" id="SSF47336">
    <property type="entry name" value="ACP-like"/>
    <property type="match status" value="4"/>
</dbReference>
<feature type="domain" description="Carrier" evidence="5">
    <location>
        <begin position="2253"/>
        <end position="2329"/>
    </location>
</feature>
<keyword evidence="3" id="KW-0436">Ligase</keyword>
<dbReference type="InterPro" id="IPR001242">
    <property type="entry name" value="Condensation_dom"/>
</dbReference>
<dbReference type="Gene3D" id="1.10.1200.10">
    <property type="entry name" value="ACP-like"/>
    <property type="match status" value="4"/>
</dbReference>
<evidence type="ECO:0000256" key="2">
    <source>
        <dbReference type="ARBA" id="ARBA00022553"/>
    </source>
</evidence>
<dbReference type="Gene3D" id="3.30.300.30">
    <property type="match status" value="4"/>
</dbReference>
<accession>A0ABY0HCU9</accession>
<dbReference type="InterPro" id="IPR020806">
    <property type="entry name" value="PKS_PP-bd"/>
</dbReference>
<dbReference type="NCBIfam" id="TIGR01733">
    <property type="entry name" value="AA-adenyl-dom"/>
    <property type="match status" value="3"/>
</dbReference>
<dbReference type="Gene3D" id="3.40.50.980">
    <property type="match status" value="2"/>
</dbReference>
<dbReference type="InterPro" id="IPR042099">
    <property type="entry name" value="ANL_N_sf"/>
</dbReference>
<dbReference type="Pfam" id="PF00550">
    <property type="entry name" value="PP-binding"/>
    <property type="match status" value="4"/>
</dbReference>
<evidence type="ECO:0000259" key="5">
    <source>
        <dbReference type="PROSITE" id="PS50075"/>
    </source>
</evidence>
<evidence type="ECO:0000313" key="6">
    <source>
        <dbReference type="EMBL" id="RYO90200.1"/>
    </source>
</evidence>
<feature type="domain" description="Carrier" evidence="5">
    <location>
        <begin position="3387"/>
        <end position="3463"/>
    </location>
</feature>
<evidence type="ECO:0000313" key="7">
    <source>
        <dbReference type="Proteomes" id="UP000294003"/>
    </source>
</evidence>
<dbReference type="InterPro" id="IPR006162">
    <property type="entry name" value="Ppantetheine_attach_site"/>
</dbReference>
<dbReference type="Pfam" id="PF00668">
    <property type="entry name" value="Condensation"/>
    <property type="match status" value="4"/>
</dbReference>
<dbReference type="InterPro" id="IPR020845">
    <property type="entry name" value="AMP-binding_CS"/>
</dbReference>
<dbReference type="InterPro" id="IPR009081">
    <property type="entry name" value="PP-bd_ACP"/>
</dbReference>
<protein>
    <recommendedName>
        <fullName evidence="5">Carrier domain-containing protein</fullName>
    </recommendedName>
</protein>